<keyword evidence="2 4" id="KW-0560">Oxidoreductase</keyword>
<evidence type="ECO:0000256" key="2">
    <source>
        <dbReference type="ARBA" id="ARBA00023002"/>
    </source>
</evidence>
<dbReference type="InterPro" id="IPR050857">
    <property type="entry name" value="D-2-hydroxyacid_DH"/>
</dbReference>
<dbReference type="GO" id="GO:0051287">
    <property type="term" value="F:NAD binding"/>
    <property type="evidence" value="ECO:0007669"/>
    <property type="project" value="InterPro"/>
</dbReference>
<protein>
    <submittedName>
        <fullName evidence="7">(S)-sulfolactate dehydrogenase</fullName>
    </submittedName>
</protein>
<keyword evidence="3" id="KW-0520">NAD</keyword>
<dbReference type="OrthoDB" id="9805416at2"/>
<dbReference type="Proteomes" id="UP000198654">
    <property type="component" value="Unassembled WGS sequence"/>
</dbReference>
<dbReference type="InterPro" id="IPR006140">
    <property type="entry name" value="D-isomer_DH_NAD-bd"/>
</dbReference>
<dbReference type="GO" id="GO:0016616">
    <property type="term" value="F:oxidoreductase activity, acting on the CH-OH group of donors, NAD or NADP as acceptor"/>
    <property type="evidence" value="ECO:0007669"/>
    <property type="project" value="InterPro"/>
</dbReference>
<evidence type="ECO:0000313" key="8">
    <source>
        <dbReference type="Proteomes" id="UP000198654"/>
    </source>
</evidence>
<dbReference type="InterPro" id="IPR029753">
    <property type="entry name" value="D-isomer_DH_CS"/>
</dbReference>
<dbReference type="InterPro" id="IPR006139">
    <property type="entry name" value="D-isomer_2_OHA_DH_cat_dom"/>
</dbReference>
<dbReference type="Pfam" id="PF00389">
    <property type="entry name" value="2-Hacid_dh"/>
    <property type="match status" value="1"/>
</dbReference>
<dbReference type="Pfam" id="PF02826">
    <property type="entry name" value="2-Hacid_dh_C"/>
    <property type="match status" value="1"/>
</dbReference>
<dbReference type="AlphaFoldDB" id="A0A1G9QDP1"/>
<dbReference type="SUPFAM" id="SSF51735">
    <property type="entry name" value="NAD(P)-binding Rossmann-fold domains"/>
    <property type="match status" value="1"/>
</dbReference>
<dbReference type="FunFam" id="3.40.50.720:FF:000203">
    <property type="entry name" value="D-3-phosphoglycerate dehydrogenase (SerA)"/>
    <property type="match status" value="1"/>
</dbReference>
<sequence length="309" mass="33286">MSDIVISEFMDEAAVETLKPDFEVTFDPTLVEDRERLLQAGRGVRALIVRNRTQVDPALLARFPDLQVVGRLGVGLDNIDLEACREANVAVMPAHGGNAVAVAEYVIAAILLLRRGAYLSTLRVLAGEWPRQALMGHEIQGATLGLVGFGAIARDVARRARCLGMHVLAHDPFVTPNDQAWNEVERVASLDELLAAVDALSLHVPLTDGTRHLIGRDALSRMKPGSVVINTSRGGIVDETALAESLRAGHLGGAMLDVFEHEPLPRDSVLAGVEGLVTTPHIAGVTHESNQRISWITVDNVRRALRGAV</sequence>
<dbReference type="PROSITE" id="PS00671">
    <property type="entry name" value="D_2_HYDROXYACID_DH_3"/>
    <property type="match status" value="1"/>
</dbReference>
<evidence type="ECO:0000256" key="1">
    <source>
        <dbReference type="ARBA" id="ARBA00005854"/>
    </source>
</evidence>
<evidence type="ECO:0000259" key="6">
    <source>
        <dbReference type="Pfam" id="PF02826"/>
    </source>
</evidence>
<dbReference type="RefSeq" id="WP_089730399.1">
    <property type="nucleotide sequence ID" value="NZ_FNGI01000011.1"/>
</dbReference>
<keyword evidence="8" id="KW-1185">Reference proteome</keyword>
<gene>
    <name evidence="7" type="ORF">SAMN05661010_03333</name>
</gene>
<dbReference type="SUPFAM" id="SSF52283">
    <property type="entry name" value="Formate/glycerate dehydrogenase catalytic domain-like"/>
    <property type="match status" value="1"/>
</dbReference>
<evidence type="ECO:0000313" key="7">
    <source>
        <dbReference type="EMBL" id="SDM09020.1"/>
    </source>
</evidence>
<dbReference type="PANTHER" id="PTHR42789">
    <property type="entry name" value="D-ISOMER SPECIFIC 2-HYDROXYACID DEHYDROGENASE FAMILY PROTEIN (AFU_ORTHOLOGUE AFUA_6G10090)"/>
    <property type="match status" value="1"/>
</dbReference>
<comment type="similarity">
    <text evidence="1 4">Belongs to the D-isomer specific 2-hydroxyacid dehydrogenase family.</text>
</comment>
<dbReference type="STRING" id="119000.SAMN05661010_03333"/>
<dbReference type="Gene3D" id="3.40.50.720">
    <property type="entry name" value="NAD(P)-binding Rossmann-like Domain"/>
    <property type="match status" value="2"/>
</dbReference>
<feature type="domain" description="D-isomer specific 2-hydroxyacid dehydrogenase NAD-binding" evidence="6">
    <location>
        <begin position="108"/>
        <end position="283"/>
    </location>
</feature>
<accession>A0A1G9QDP1</accession>
<name>A0A1G9QDP1_9GAMM</name>
<evidence type="ECO:0000256" key="4">
    <source>
        <dbReference type="RuleBase" id="RU003719"/>
    </source>
</evidence>
<organism evidence="7 8">
    <name type="scientific">Modicisalibacter muralis</name>
    <dbReference type="NCBI Taxonomy" id="119000"/>
    <lineage>
        <taxon>Bacteria</taxon>
        <taxon>Pseudomonadati</taxon>
        <taxon>Pseudomonadota</taxon>
        <taxon>Gammaproteobacteria</taxon>
        <taxon>Oceanospirillales</taxon>
        <taxon>Halomonadaceae</taxon>
        <taxon>Modicisalibacter</taxon>
    </lineage>
</organism>
<dbReference type="CDD" id="cd12173">
    <property type="entry name" value="PGDH_4"/>
    <property type="match status" value="1"/>
</dbReference>
<dbReference type="InterPro" id="IPR036291">
    <property type="entry name" value="NAD(P)-bd_dom_sf"/>
</dbReference>
<evidence type="ECO:0000259" key="5">
    <source>
        <dbReference type="Pfam" id="PF00389"/>
    </source>
</evidence>
<feature type="domain" description="D-isomer specific 2-hydroxyacid dehydrogenase catalytic" evidence="5">
    <location>
        <begin position="5"/>
        <end position="307"/>
    </location>
</feature>
<dbReference type="PANTHER" id="PTHR42789:SF1">
    <property type="entry name" value="D-ISOMER SPECIFIC 2-HYDROXYACID DEHYDROGENASE FAMILY PROTEIN (AFU_ORTHOLOGUE AFUA_6G10090)"/>
    <property type="match status" value="1"/>
</dbReference>
<evidence type="ECO:0000256" key="3">
    <source>
        <dbReference type="ARBA" id="ARBA00023027"/>
    </source>
</evidence>
<dbReference type="EMBL" id="FNGI01000011">
    <property type="protein sequence ID" value="SDM09020.1"/>
    <property type="molecule type" value="Genomic_DNA"/>
</dbReference>
<proteinExistence type="inferred from homology"/>
<reference evidence="7 8" key="1">
    <citation type="submission" date="2016-10" db="EMBL/GenBank/DDBJ databases">
        <authorList>
            <person name="de Groot N.N."/>
        </authorList>
    </citation>
    <scope>NUCLEOTIDE SEQUENCE [LARGE SCALE GENOMIC DNA]</scope>
    <source>
        <strain evidence="7 8">DSM 14789</strain>
    </source>
</reference>